<name>A0A816GTZ2_9BILA</name>
<comment type="caution">
    <text evidence="5">The sequence shown here is derived from an EMBL/GenBank/DDBJ whole genome shotgun (WGS) entry which is preliminary data.</text>
</comment>
<evidence type="ECO:0000313" key="5">
    <source>
        <dbReference type="EMBL" id="CAF1679784.1"/>
    </source>
</evidence>
<dbReference type="GO" id="GO:0005783">
    <property type="term" value="C:endoplasmic reticulum"/>
    <property type="evidence" value="ECO:0007669"/>
    <property type="project" value="TreeGrafter"/>
</dbReference>
<dbReference type="InterPro" id="IPR036249">
    <property type="entry name" value="Thioredoxin-like_sf"/>
</dbReference>
<dbReference type="Proteomes" id="UP000663834">
    <property type="component" value="Unassembled WGS sequence"/>
</dbReference>
<keyword evidence="13" id="KW-1185">Reference proteome</keyword>
<dbReference type="InterPro" id="IPR001012">
    <property type="entry name" value="UBX_dom"/>
</dbReference>
<dbReference type="InterPro" id="IPR029071">
    <property type="entry name" value="Ubiquitin-like_domsf"/>
</dbReference>
<dbReference type="GO" id="GO:0036503">
    <property type="term" value="P:ERAD pathway"/>
    <property type="evidence" value="ECO:0007669"/>
    <property type="project" value="TreeGrafter"/>
</dbReference>
<dbReference type="EMBL" id="CAJNOV010000030">
    <property type="protein sequence ID" value="CAF0960561.1"/>
    <property type="molecule type" value="Genomic_DNA"/>
</dbReference>
<keyword evidence="1" id="KW-0175">Coiled coil</keyword>
<dbReference type="EMBL" id="CAJOBJ010002725">
    <property type="protein sequence ID" value="CAF3937552.1"/>
    <property type="molecule type" value="Genomic_DNA"/>
</dbReference>
<evidence type="ECO:0000259" key="3">
    <source>
        <dbReference type="PROSITE" id="PS50033"/>
    </source>
</evidence>
<dbReference type="OrthoDB" id="1026733at2759"/>
<sequence>MDESNLTEEQSNALARFQEFTDIKSIETSLQYLSAHEWDVQRAINTALTSNSDTPPVTPLVPQPLPSEPPVQQNTAVTVRFMPNFVLQLFRAPLSFLYTFYLKYQQYSPVRFIRVAFTFFRSFLWRKPLRDPLTEIENYVTYFNKKYGTSHPPIYRGSLSQALRDAQREIRLAFVYLHDKNSPLCDRFCREVLCQEALETIIGNSLVWSSSRDTQEGLNASKFLNVHVYPCLCIIAHHGSQQTVQFKLEQYTNSDECLAQIFNAVENANQTLQHNRQRKNQSDSRGRLLEEQNAAYLESVRADKEKAEQRLREENERRKIEEEHQKKLQEFAEFRDRLKQNLPSEPLSTDNETIQVSIRLPADEPIRRRFRRTDSAKLLFEFAWTNSSVPNQFELLWGYPRKRHQYEQIGDETIGDLMNGNTETCYLEEIDQDK</sequence>
<dbReference type="Proteomes" id="UP000663856">
    <property type="component" value="Unassembled WGS sequence"/>
</dbReference>
<evidence type="ECO:0000313" key="7">
    <source>
        <dbReference type="EMBL" id="CAF2139550.1"/>
    </source>
</evidence>
<dbReference type="InterPro" id="IPR049483">
    <property type="entry name" value="FAF1_2-like_UAS"/>
</dbReference>
<dbReference type="Gene3D" id="3.40.30.10">
    <property type="entry name" value="Glutaredoxin"/>
    <property type="match status" value="1"/>
</dbReference>
<feature type="domain" description="UBX" evidence="3">
    <location>
        <begin position="349"/>
        <end position="402"/>
    </location>
</feature>
<evidence type="ECO:0000256" key="1">
    <source>
        <dbReference type="ARBA" id="ARBA00023054"/>
    </source>
</evidence>
<dbReference type="PANTHER" id="PTHR23322:SF1">
    <property type="entry name" value="FAS-ASSOCIATED FACTOR 2"/>
    <property type="match status" value="1"/>
</dbReference>
<reference evidence="5" key="1">
    <citation type="submission" date="2021-02" db="EMBL/GenBank/DDBJ databases">
        <authorList>
            <person name="Nowell W R."/>
        </authorList>
    </citation>
    <scope>NUCLEOTIDE SEQUENCE</scope>
</reference>
<dbReference type="Pfam" id="PF14555">
    <property type="entry name" value="UBA_4"/>
    <property type="match status" value="1"/>
</dbReference>
<dbReference type="PROSITE" id="PS50033">
    <property type="entry name" value="UBX"/>
    <property type="match status" value="1"/>
</dbReference>
<gene>
    <name evidence="8" type="ORF">BYL167_LOCUS9621</name>
    <name evidence="4" type="ORF">CJN711_LOCUS397</name>
    <name evidence="9" type="ORF">GIL414_LOCUS8402</name>
    <name evidence="5" type="ORF">KQP761_LOCUS36270</name>
    <name evidence="10" type="ORF">OVN521_LOCUS15329</name>
    <name evidence="11" type="ORF">UXM345_LOCUS20341</name>
    <name evidence="6" type="ORF">WKI299_LOCUS1668</name>
    <name evidence="7" type="ORF">XDN619_LOCUS26441</name>
</gene>
<dbReference type="EMBL" id="CAJNRF010000095">
    <property type="protein sequence ID" value="CAF1938063.1"/>
    <property type="molecule type" value="Genomic_DNA"/>
</dbReference>
<dbReference type="InterPro" id="IPR050730">
    <property type="entry name" value="UBX_domain-protein"/>
</dbReference>
<dbReference type="Proteomes" id="UP000663887">
    <property type="component" value="Unassembled WGS sequence"/>
</dbReference>
<dbReference type="SUPFAM" id="SSF54236">
    <property type="entry name" value="Ubiquitin-like"/>
    <property type="match status" value="1"/>
</dbReference>
<dbReference type="Proteomes" id="UP000681720">
    <property type="component" value="Unassembled WGS sequence"/>
</dbReference>
<dbReference type="AlphaFoldDB" id="A0A816GTZ2"/>
<dbReference type="Gene3D" id="3.10.20.90">
    <property type="entry name" value="Phosphatidylinositol 3-kinase Catalytic Subunit, Chain A, domain 1"/>
    <property type="match status" value="1"/>
</dbReference>
<protein>
    <recommendedName>
        <fullName evidence="3">UBX domain-containing protein</fullName>
    </recommendedName>
</protein>
<dbReference type="Proteomes" id="UP000663866">
    <property type="component" value="Unassembled WGS sequence"/>
</dbReference>
<dbReference type="EMBL" id="CAJNRG010012404">
    <property type="protein sequence ID" value="CAF2139550.1"/>
    <property type="molecule type" value="Genomic_DNA"/>
</dbReference>
<organism evidence="5 12">
    <name type="scientific">Rotaria magnacalcarata</name>
    <dbReference type="NCBI Taxonomy" id="392030"/>
    <lineage>
        <taxon>Eukaryota</taxon>
        <taxon>Metazoa</taxon>
        <taxon>Spiralia</taxon>
        <taxon>Gnathifera</taxon>
        <taxon>Rotifera</taxon>
        <taxon>Eurotatoria</taxon>
        <taxon>Bdelloidea</taxon>
        <taxon>Philodinida</taxon>
        <taxon>Philodinidae</taxon>
        <taxon>Rotaria</taxon>
    </lineage>
</organism>
<feature type="region of interest" description="Disordered" evidence="2">
    <location>
        <begin position="304"/>
        <end position="323"/>
    </location>
</feature>
<proteinExistence type="predicted"/>
<dbReference type="GO" id="GO:0043130">
    <property type="term" value="F:ubiquitin binding"/>
    <property type="evidence" value="ECO:0007669"/>
    <property type="project" value="TreeGrafter"/>
</dbReference>
<dbReference type="Proteomes" id="UP000681967">
    <property type="component" value="Unassembled WGS sequence"/>
</dbReference>
<dbReference type="Proteomes" id="UP000663842">
    <property type="component" value="Unassembled WGS sequence"/>
</dbReference>
<evidence type="ECO:0000313" key="8">
    <source>
        <dbReference type="EMBL" id="CAF3923506.1"/>
    </source>
</evidence>
<evidence type="ECO:0000313" key="4">
    <source>
        <dbReference type="EMBL" id="CAF0960561.1"/>
    </source>
</evidence>
<accession>A0A816GTZ2</accession>
<dbReference type="InterPro" id="IPR006577">
    <property type="entry name" value="UAS"/>
</dbReference>
<evidence type="ECO:0000256" key="2">
    <source>
        <dbReference type="SAM" id="MobiDB-lite"/>
    </source>
</evidence>
<dbReference type="Pfam" id="PF21021">
    <property type="entry name" value="FAF1"/>
    <property type="match status" value="1"/>
</dbReference>
<dbReference type="PANTHER" id="PTHR23322">
    <property type="entry name" value="FAS-ASSOCIATED PROTEIN"/>
    <property type="match status" value="1"/>
</dbReference>
<evidence type="ECO:0000313" key="10">
    <source>
        <dbReference type="EMBL" id="CAF4005978.1"/>
    </source>
</evidence>
<evidence type="ECO:0000313" key="11">
    <source>
        <dbReference type="EMBL" id="CAF4069372.1"/>
    </source>
</evidence>
<dbReference type="EMBL" id="CAJNOW010020503">
    <property type="protein sequence ID" value="CAF1679784.1"/>
    <property type="molecule type" value="Genomic_DNA"/>
</dbReference>
<dbReference type="Proteomes" id="UP000663855">
    <property type="component" value="Unassembled WGS sequence"/>
</dbReference>
<dbReference type="Gene3D" id="1.10.8.10">
    <property type="entry name" value="DNA helicase RuvA subunit, C-terminal domain"/>
    <property type="match status" value="1"/>
</dbReference>
<dbReference type="EMBL" id="CAJOBF010003020">
    <property type="protein sequence ID" value="CAF4069372.1"/>
    <property type="molecule type" value="Genomic_DNA"/>
</dbReference>
<evidence type="ECO:0000313" key="13">
    <source>
        <dbReference type="Proteomes" id="UP000663866"/>
    </source>
</evidence>
<dbReference type="EMBL" id="CAJOBG010002424">
    <property type="protein sequence ID" value="CAF4005978.1"/>
    <property type="molecule type" value="Genomic_DNA"/>
</dbReference>
<dbReference type="EMBL" id="CAJOBH010002789">
    <property type="protein sequence ID" value="CAF3923506.1"/>
    <property type="molecule type" value="Genomic_DNA"/>
</dbReference>
<evidence type="ECO:0000313" key="12">
    <source>
        <dbReference type="Proteomes" id="UP000663834"/>
    </source>
</evidence>
<evidence type="ECO:0000313" key="6">
    <source>
        <dbReference type="EMBL" id="CAF1938063.1"/>
    </source>
</evidence>
<evidence type="ECO:0000313" key="9">
    <source>
        <dbReference type="EMBL" id="CAF3937552.1"/>
    </source>
</evidence>
<dbReference type="SUPFAM" id="SSF52833">
    <property type="entry name" value="Thioredoxin-like"/>
    <property type="match status" value="1"/>
</dbReference>
<dbReference type="SMART" id="SM00594">
    <property type="entry name" value="UAS"/>
    <property type="match status" value="1"/>
</dbReference>